<dbReference type="GO" id="GO:0020037">
    <property type="term" value="F:heme binding"/>
    <property type="evidence" value="ECO:0007669"/>
    <property type="project" value="InterPro"/>
</dbReference>
<organism evidence="11 12">
    <name type="scientific">Colletotrichum fioriniae PJ7</name>
    <dbReference type="NCBI Taxonomy" id="1445577"/>
    <lineage>
        <taxon>Eukaryota</taxon>
        <taxon>Fungi</taxon>
        <taxon>Dikarya</taxon>
        <taxon>Ascomycota</taxon>
        <taxon>Pezizomycotina</taxon>
        <taxon>Sordariomycetes</taxon>
        <taxon>Hypocreomycetidae</taxon>
        <taxon>Glomerellales</taxon>
        <taxon>Glomerellaceae</taxon>
        <taxon>Colletotrichum</taxon>
        <taxon>Colletotrichum acutatum species complex</taxon>
    </lineage>
</organism>
<evidence type="ECO:0000256" key="3">
    <source>
        <dbReference type="ARBA" id="ARBA00022617"/>
    </source>
</evidence>
<dbReference type="GO" id="GO:0016705">
    <property type="term" value="F:oxidoreductase activity, acting on paired donors, with incorporation or reduction of molecular oxygen"/>
    <property type="evidence" value="ECO:0007669"/>
    <property type="project" value="InterPro"/>
</dbReference>
<keyword evidence="4 8" id="KW-0479">Metal-binding</keyword>
<dbReference type="GO" id="GO:0004497">
    <property type="term" value="F:monooxygenase activity"/>
    <property type="evidence" value="ECO:0007669"/>
    <property type="project" value="UniProtKB-KW"/>
</dbReference>
<evidence type="ECO:0000313" key="12">
    <source>
        <dbReference type="Proteomes" id="UP000020467"/>
    </source>
</evidence>
<feature type="binding site" description="axial binding residue" evidence="8">
    <location>
        <position position="436"/>
    </location>
    <ligand>
        <name>heme</name>
        <dbReference type="ChEBI" id="CHEBI:30413"/>
    </ligand>
    <ligandPart>
        <name>Fe</name>
        <dbReference type="ChEBI" id="CHEBI:18248"/>
    </ligandPart>
</feature>
<keyword evidence="10" id="KW-0472">Membrane</keyword>
<keyword evidence="7 9" id="KW-0503">Monooxygenase</keyword>
<evidence type="ECO:0000256" key="8">
    <source>
        <dbReference type="PIRSR" id="PIRSR602403-1"/>
    </source>
</evidence>
<keyword evidence="12" id="KW-1185">Reference proteome</keyword>
<dbReference type="KEGG" id="cfj:CFIO01_08303"/>
<keyword evidence="10" id="KW-0812">Transmembrane</keyword>
<comment type="cofactor">
    <cofactor evidence="1 8">
        <name>heme</name>
        <dbReference type="ChEBI" id="CHEBI:30413"/>
    </cofactor>
</comment>
<dbReference type="AlphaFoldDB" id="A0A010RHM9"/>
<feature type="transmembrane region" description="Helical" evidence="10">
    <location>
        <begin position="30"/>
        <end position="47"/>
    </location>
</feature>
<dbReference type="InterPro" id="IPR002403">
    <property type="entry name" value="Cyt_P450_E_grp-IV"/>
</dbReference>
<keyword evidence="3 8" id="KW-0349">Heme</keyword>
<dbReference type="CDD" id="cd11041">
    <property type="entry name" value="CYP503A1-like"/>
    <property type="match status" value="1"/>
</dbReference>
<keyword evidence="5 9" id="KW-0560">Oxidoreductase</keyword>
<evidence type="ECO:0000256" key="10">
    <source>
        <dbReference type="SAM" id="Phobius"/>
    </source>
</evidence>
<dbReference type="InterPro" id="IPR001128">
    <property type="entry name" value="Cyt_P450"/>
</dbReference>
<dbReference type="EMBL" id="JARH01000493">
    <property type="protein sequence ID" value="EXF79846.1"/>
    <property type="molecule type" value="Genomic_DNA"/>
</dbReference>
<evidence type="ECO:0000256" key="6">
    <source>
        <dbReference type="ARBA" id="ARBA00023004"/>
    </source>
</evidence>
<dbReference type="HOGENOM" id="CLU_022195_0_3_1"/>
<evidence type="ECO:0000256" key="7">
    <source>
        <dbReference type="ARBA" id="ARBA00023033"/>
    </source>
</evidence>
<evidence type="ECO:0000256" key="2">
    <source>
        <dbReference type="ARBA" id="ARBA00010617"/>
    </source>
</evidence>
<dbReference type="OrthoDB" id="1844152at2759"/>
<evidence type="ECO:0000256" key="4">
    <source>
        <dbReference type="ARBA" id="ARBA00022723"/>
    </source>
</evidence>
<evidence type="ECO:0000256" key="5">
    <source>
        <dbReference type="ARBA" id="ARBA00023002"/>
    </source>
</evidence>
<dbReference type="PANTHER" id="PTHR46206:SF2">
    <property type="entry name" value="CYTOCHROME P450 MONOOXYGENASE AUSG-RELATED"/>
    <property type="match status" value="1"/>
</dbReference>
<sequence>MDTNASATSPSWAEFATMKLSSSLPASHAGLYWLVFLVIASVIAAPLRHKFQDVEIYPVINKTKEEYLTGGRALLAKGAKEYGGKPFRVFTGQGSTLTVLAPEFCHDVKNDNRLSSTEFLLAYWQAGTPGFEPYFSSGSELIREMIRTHLTQSDVAKLSQPLADEAASALKDVFTDNEEWHEITLAPTIAQVVARVSALVFLGPELCRDPTWLSITINYPQKAMAAAKVLRSYPAPVRRFVHWFLPCCRELRQMLSTARQAIEPIQQKRREQEAVMGGVVFDNALAWIEKLARKQQDRTAQNAAFQQLGLSILANASSDGGIEGGDLEGDEGWVEELDACLLLLRYRSFADISTVALGRRVMEDDVKLSDGTVLPKTTGVAVSSANMWDPEIYPNPETFDGRRFLRMREGGNNEHNAQLASVSPEHMGFGLGSHTCPGRFFGASSAKLIMSHILLEYEFKLADDVDKSTVEPMRFGFSTLANPRAKVLIRRRKDVI</sequence>
<proteinExistence type="inferred from homology"/>
<dbReference type="InterPro" id="IPR017972">
    <property type="entry name" value="Cyt_P450_CS"/>
</dbReference>
<dbReference type="Gene3D" id="1.10.630.10">
    <property type="entry name" value="Cytochrome P450"/>
    <property type="match status" value="2"/>
</dbReference>
<gene>
    <name evidence="11" type="ORF">CFIO01_08303</name>
</gene>
<dbReference type="STRING" id="1445577.A0A010RHM9"/>
<reference evidence="11 12" key="1">
    <citation type="submission" date="2014-02" db="EMBL/GenBank/DDBJ databases">
        <title>The genome sequence of Colletotrichum fioriniae PJ7.</title>
        <authorList>
            <person name="Baroncelli R."/>
            <person name="Thon M.R."/>
        </authorList>
    </citation>
    <scope>NUCLEOTIDE SEQUENCE [LARGE SCALE GENOMIC DNA]</scope>
    <source>
        <strain evidence="11 12">PJ7</strain>
    </source>
</reference>
<name>A0A010RHM9_9PEZI</name>
<evidence type="ECO:0000256" key="9">
    <source>
        <dbReference type="RuleBase" id="RU000461"/>
    </source>
</evidence>
<dbReference type="eggNOG" id="KOG0156">
    <property type="taxonomic scope" value="Eukaryota"/>
</dbReference>
<dbReference type="PRINTS" id="PR00465">
    <property type="entry name" value="EP450IV"/>
</dbReference>
<dbReference type="PANTHER" id="PTHR46206">
    <property type="entry name" value="CYTOCHROME P450"/>
    <property type="match status" value="1"/>
</dbReference>
<dbReference type="GO" id="GO:0005506">
    <property type="term" value="F:iron ion binding"/>
    <property type="evidence" value="ECO:0007669"/>
    <property type="project" value="InterPro"/>
</dbReference>
<protein>
    <submittedName>
        <fullName evidence="11">Cytochrome P450</fullName>
    </submittedName>
</protein>
<dbReference type="SUPFAM" id="SSF48264">
    <property type="entry name" value="Cytochrome P450"/>
    <property type="match status" value="1"/>
</dbReference>
<dbReference type="Pfam" id="PF00067">
    <property type="entry name" value="p450"/>
    <property type="match status" value="1"/>
</dbReference>
<dbReference type="InterPro" id="IPR036396">
    <property type="entry name" value="Cyt_P450_sf"/>
</dbReference>
<evidence type="ECO:0000313" key="11">
    <source>
        <dbReference type="EMBL" id="EXF79846.1"/>
    </source>
</evidence>
<keyword evidence="10" id="KW-1133">Transmembrane helix</keyword>
<keyword evidence="6 8" id="KW-0408">Iron</keyword>
<evidence type="ECO:0000256" key="1">
    <source>
        <dbReference type="ARBA" id="ARBA00001971"/>
    </source>
</evidence>
<accession>A0A010RHM9</accession>
<dbReference type="PROSITE" id="PS00086">
    <property type="entry name" value="CYTOCHROME_P450"/>
    <property type="match status" value="1"/>
</dbReference>
<comment type="similarity">
    <text evidence="2 9">Belongs to the cytochrome P450 family.</text>
</comment>
<comment type="caution">
    <text evidence="11">The sequence shown here is derived from an EMBL/GenBank/DDBJ whole genome shotgun (WGS) entry which is preliminary data.</text>
</comment>
<dbReference type="Proteomes" id="UP000020467">
    <property type="component" value="Unassembled WGS sequence"/>
</dbReference>